<name>A0ACC2IPV6_9PLEO</name>
<accession>A0ACC2IPV6</accession>
<proteinExistence type="predicted"/>
<reference evidence="1" key="1">
    <citation type="submission" date="2022-11" db="EMBL/GenBank/DDBJ databases">
        <title>Genome Sequence of Boeremia exigua.</title>
        <authorList>
            <person name="Buettner E."/>
        </authorList>
    </citation>
    <scope>NUCLEOTIDE SEQUENCE</scope>
    <source>
        <strain evidence="1">CU02</strain>
    </source>
</reference>
<protein>
    <submittedName>
        <fullName evidence="1">Uncharacterized protein</fullName>
    </submittedName>
</protein>
<dbReference type="Proteomes" id="UP001153331">
    <property type="component" value="Unassembled WGS sequence"/>
</dbReference>
<evidence type="ECO:0000313" key="2">
    <source>
        <dbReference type="Proteomes" id="UP001153331"/>
    </source>
</evidence>
<comment type="caution">
    <text evidence="1">The sequence shown here is derived from an EMBL/GenBank/DDBJ whole genome shotgun (WGS) entry which is preliminary data.</text>
</comment>
<organism evidence="1 2">
    <name type="scientific">Boeremia exigua</name>
    <dbReference type="NCBI Taxonomy" id="749465"/>
    <lineage>
        <taxon>Eukaryota</taxon>
        <taxon>Fungi</taxon>
        <taxon>Dikarya</taxon>
        <taxon>Ascomycota</taxon>
        <taxon>Pezizomycotina</taxon>
        <taxon>Dothideomycetes</taxon>
        <taxon>Pleosporomycetidae</taxon>
        <taxon>Pleosporales</taxon>
        <taxon>Pleosporineae</taxon>
        <taxon>Didymellaceae</taxon>
        <taxon>Boeremia</taxon>
    </lineage>
</organism>
<evidence type="ECO:0000313" key="1">
    <source>
        <dbReference type="EMBL" id="KAJ8117176.1"/>
    </source>
</evidence>
<sequence length="383" mass="43010">MADANQTLTIIPPPSGYVVNFAHPQRYLETPVCTVAIIGNLLSFAFLLQRAVLCAWIFSIGTQAIFLTGWVHGVYGVHAWEITLDDFVLFYRLTAIGFPTYVLGTACAKTALCVFYGRLSPSRTLQIAVKLTVALIIGAYSTVFFCSIFICRPVAAVWDPLLVPMAQCFDRTAVYTAAISTSIVTDVILFCMPIPLIRGLQMPFRQKIGLIAMFFIGSITMVTSVIHIILLYPTLLLLDQTWWLAKGTFLIIIESNLLIIYCSLTTLRRFFRNVAPHFIGESTDYSSREEANDQRLRTWGSRTTRPRRQFDTLMNTMDDREDATKVSLELRGDCKKTSQCETKVEVGTVRGDDDSEEAILFERSVHVTYGLTESSQNESSRQI</sequence>
<dbReference type="EMBL" id="JAPHNI010000063">
    <property type="protein sequence ID" value="KAJ8117176.1"/>
    <property type="molecule type" value="Genomic_DNA"/>
</dbReference>
<gene>
    <name evidence="1" type="ORF">OPT61_g1557</name>
</gene>
<keyword evidence="2" id="KW-1185">Reference proteome</keyword>